<sequence length="795" mass="90398">MYILLSSLGLKQLFASCVSKDEATMVADIVGNISSRLPKLAHGLPSALVAYATYLSESTTIETWEDELRSLEARPHKRVEEILRNSYNDLDELDKTAFLHVACLFNGYPFNHVTSLLDEGRPRMNHLNAKSLISISTDGCINMHCLVEQTGREIVRQESRNRPSRQRTDLNMLSGFGVSINRVRIKMKHLDDIESKVHVRPDCLQFPDKLKLLHWDAYPLKTLLYSFQHHNLVELNLRYSNLESLWSEAVDQILWKLRRLDVTGSKNLIKLPDLSKAANFEELIIEGCMRLQNIPESISRSHNLKKLNAINCDLLRGVIFNVDFLKGRRRQTGSWRTMLQFQREIARLDFLTDLSIEGQLDIDLFDLCGSAEHFSFSSKQQIPDQSMAMEQNTVTPRLMSDSDSIKSLEIKRLGYLAASHDSFSCNSFACFPFLTKLNLVNLNIQEIAGDISDLQFLETVDLTGNDFKSLPSTMGQIAKLKYLSLQNCRELRALPQLGQVERLTLSGCVKLRSLRGLVGVELLELRLENCRGLRSLSEELSHFTKLTYLDLSSLEFETIPASIRELPSLVTLCLNKCNHLISLEELPLSLSYLYAHGCESLKNVSLSPHHSIKHLDLSHCFNLLHQEQDLLSQFINQGQNQQAKPRFACLPKAEMPRDFENRSLGTCTTISLPPIRDSHRFVGFDACIIVACQRSFHLRFPAFSYHWSYEAGRGVFRVSLKPDLNRSSEIDVTSHHLIVIQVPSSIDDEEIDELQFESHLRVAEEFEYPPGEISACGVRLVARESLRLDQLAIAT</sequence>
<dbReference type="Proteomes" id="UP000266723">
    <property type="component" value="Unassembled WGS sequence"/>
</dbReference>
<feature type="domain" description="Disease resistance protein Roq1-like winged-helix" evidence="4">
    <location>
        <begin position="92"/>
        <end position="159"/>
    </location>
</feature>
<comment type="caution">
    <text evidence="5">The sequence shown here is derived from an EMBL/GenBank/DDBJ whole genome shotgun (WGS) entry which is preliminary data.</text>
</comment>
<evidence type="ECO:0000313" key="6">
    <source>
        <dbReference type="Proteomes" id="UP000266723"/>
    </source>
</evidence>
<dbReference type="InterPro" id="IPR032675">
    <property type="entry name" value="LRR_dom_sf"/>
</dbReference>
<keyword evidence="6" id="KW-1185">Reference proteome</keyword>
<gene>
    <name evidence="5" type="ORF">DY000_02063767</name>
</gene>
<dbReference type="SUPFAM" id="SSF52540">
    <property type="entry name" value="P-loop containing nucleoside triphosphate hydrolases"/>
    <property type="match status" value="1"/>
</dbReference>
<evidence type="ECO:0000256" key="2">
    <source>
        <dbReference type="ARBA" id="ARBA00022737"/>
    </source>
</evidence>
<dbReference type="Pfam" id="PF23282">
    <property type="entry name" value="WHD_ROQ1"/>
    <property type="match status" value="1"/>
</dbReference>
<protein>
    <recommendedName>
        <fullName evidence="4">Disease resistance protein Roq1-like winged-helix domain-containing protein</fullName>
    </recommendedName>
</protein>
<feature type="chain" id="PRO_5047052752" description="Disease resistance protein Roq1-like winged-helix domain-containing protein" evidence="3">
    <location>
        <begin position="16"/>
        <end position="795"/>
    </location>
</feature>
<name>A0ABQ7B270_BRACR</name>
<accession>A0ABQ7B270</accession>
<dbReference type="InterPro" id="IPR036390">
    <property type="entry name" value="WH_DNA-bd_sf"/>
</dbReference>
<evidence type="ECO:0000259" key="4">
    <source>
        <dbReference type="Pfam" id="PF23282"/>
    </source>
</evidence>
<dbReference type="PANTHER" id="PTHR11017">
    <property type="entry name" value="LEUCINE-RICH REPEAT-CONTAINING PROTEIN"/>
    <property type="match status" value="1"/>
</dbReference>
<dbReference type="EMBL" id="QGKV02001556">
    <property type="protein sequence ID" value="KAF3520289.1"/>
    <property type="molecule type" value="Genomic_DNA"/>
</dbReference>
<proteinExistence type="predicted"/>
<dbReference type="SUPFAM" id="SSF52058">
    <property type="entry name" value="L domain-like"/>
    <property type="match status" value="1"/>
</dbReference>
<feature type="signal peptide" evidence="3">
    <location>
        <begin position="1"/>
        <end position="15"/>
    </location>
</feature>
<dbReference type="InterPro" id="IPR044974">
    <property type="entry name" value="Disease_R_plants"/>
</dbReference>
<dbReference type="SUPFAM" id="SSF46785">
    <property type="entry name" value="Winged helix' DNA-binding domain"/>
    <property type="match status" value="1"/>
</dbReference>
<organism evidence="5 6">
    <name type="scientific">Brassica cretica</name>
    <name type="common">Mustard</name>
    <dbReference type="NCBI Taxonomy" id="69181"/>
    <lineage>
        <taxon>Eukaryota</taxon>
        <taxon>Viridiplantae</taxon>
        <taxon>Streptophyta</taxon>
        <taxon>Embryophyta</taxon>
        <taxon>Tracheophyta</taxon>
        <taxon>Spermatophyta</taxon>
        <taxon>Magnoliopsida</taxon>
        <taxon>eudicotyledons</taxon>
        <taxon>Gunneridae</taxon>
        <taxon>Pentapetalae</taxon>
        <taxon>rosids</taxon>
        <taxon>malvids</taxon>
        <taxon>Brassicales</taxon>
        <taxon>Brassicaceae</taxon>
        <taxon>Brassiceae</taxon>
        <taxon>Brassica</taxon>
    </lineage>
</organism>
<dbReference type="Pfam" id="PF07725">
    <property type="entry name" value="LRR_3"/>
    <property type="match status" value="1"/>
</dbReference>
<dbReference type="InterPro" id="IPR027417">
    <property type="entry name" value="P-loop_NTPase"/>
</dbReference>
<dbReference type="PANTHER" id="PTHR11017:SF501">
    <property type="entry name" value="ADP-RIBOSYL CYCLASE_CYCLIC ADP-RIBOSE HYDROLASE-RELATED"/>
    <property type="match status" value="1"/>
</dbReference>
<keyword evidence="1" id="KW-0433">Leucine-rich repeat</keyword>
<evidence type="ECO:0000256" key="1">
    <source>
        <dbReference type="ARBA" id="ARBA00022614"/>
    </source>
</evidence>
<dbReference type="InterPro" id="IPR042197">
    <property type="entry name" value="Apaf_helical"/>
</dbReference>
<dbReference type="Gene3D" id="1.10.8.430">
    <property type="entry name" value="Helical domain of apoptotic protease-activating factors"/>
    <property type="match status" value="1"/>
</dbReference>
<keyword evidence="3" id="KW-0732">Signal</keyword>
<dbReference type="Gene3D" id="3.80.10.10">
    <property type="entry name" value="Ribonuclease Inhibitor"/>
    <property type="match status" value="3"/>
</dbReference>
<evidence type="ECO:0000256" key="3">
    <source>
        <dbReference type="SAM" id="SignalP"/>
    </source>
</evidence>
<reference evidence="5 6" key="1">
    <citation type="journal article" date="2020" name="BMC Genomics">
        <title>Intraspecific diversification of the crop wild relative Brassica cretica Lam. using demographic model selection.</title>
        <authorList>
            <person name="Kioukis A."/>
            <person name="Michalopoulou V.A."/>
            <person name="Briers L."/>
            <person name="Pirintsos S."/>
            <person name="Studholme D.J."/>
            <person name="Pavlidis P."/>
            <person name="Sarris P.F."/>
        </authorList>
    </citation>
    <scope>NUCLEOTIDE SEQUENCE [LARGE SCALE GENOMIC DNA]</scope>
    <source>
        <strain evidence="6">cv. PFS-1207/04</strain>
    </source>
</reference>
<dbReference type="InterPro" id="IPR011713">
    <property type="entry name" value="Leu-rich_rpt_3"/>
</dbReference>
<dbReference type="InterPro" id="IPR058192">
    <property type="entry name" value="WHD_ROQ1-like"/>
</dbReference>
<keyword evidence="2" id="KW-0677">Repeat</keyword>
<evidence type="ECO:0000313" key="5">
    <source>
        <dbReference type="EMBL" id="KAF3520289.1"/>
    </source>
</evidence>